<comment type="caution">
    <text evidence="1">The sequence shown here is derived from an EMBL/GenBank/DDBJ whole genome shotgun (WGS) entry which is preliminary data.</text>
</comment>
<evidence type="ECO:0000313" key="2">
    <source>
        <dbReference type="Proteomes" id="UP000199681"/>
    </source>
</evidence>
<protein>
    <submittedName>
        <fullName evidence="1">Uncharacterized protein</fullName>
    </submittedName>
</protein>
<keyword evidence="2" id="KW-1185">Reference proteome</keyword>
<name>A0ABY1EBE2_9MICO</name>
<reference evidence="1 2" key="1">
    <citation type="submission" date="2016-10" db="EMBL/GenBank/DDBJ databases">
        <authorList>
            <person name="Varghese N."/>
            <person name="Submissions S."/>
        </authorList>
    </citation>
    <scope>NUCLEOTIDE SEQUENCE [LARGE SCALE GENOMIC DNA]</scope>
    <source>
        <strain evidence="1 2">GMCC 1.11211</strain>
    </source>
</reference>
<dbReference type="Proteomes" id="UP000199681">
    <property type="component" value="Unassembled WGS sequence"/>
</dbReference>
<dbReference type="EMBL" id="FOPW01000003">
    <property type="protein sequence ID" value="SFH34756.1"/>
    <property type="molecule type" value="Genomic_DNA"/>
</dbReference>
<accession>A0ABY1EBE2</accession>
<organism evidence="1 2">
    <name type="scientific">Cryobacterium levicorallinum</name>
    <dbReference type="NCBI Taxonomy" id="995038"/>
    <lineage>
        <taxon>Bacteria</taxon>
        <taxon>Bacillati</taxon>
        <taxon>Actinomycetota</taxon>
        <taxon>Actinomycetes</taxon>
        <taxon>Micrococcales</taxon>
        <taxon>Microbacteriaceae</taxon>
        <taxon>Cryobacterium</taxon>
    </lineage>
</organism>
<proteinExistence type="predicted"/>
<gene>
    <name evidence="1" type="ORF">SAMN05216274_103264</name>
</gene>
<sequence length="83" mass="8957">MGDSREGADVGDLGGGVRDCRDVDQLRAGPDCFPDRVVVGDEGRFDPVPFRRQLREQSPDSLVGDVGDDHVIASAQQGEEYPV</sequence>
<evidence type="ECO:0000313" key="1">
    <source>
        <dbReference type="EMBL" id="SFH34756.1"/>
    </source>
</evidence>